<reference evidence="1 2" key="1">
    <citation type="journal article" date="2011" name="J. Bacteriol.">
        <title>Draft genome sequence of Methylophaga aminisulfidivorans MP T.</title>
        <authorList>
            <person name="Han G.H."/>
            <person name="Kim W."/>
            <person name="Chun J."/>
            <person name="Kim S.W."/>
        </authorList>
    </citation>
    <scope>NUCLEOTIDE SEQUENCE [LARGE SCALE GENOMIC DNA]</scope>
    <source>
        <strain evidence="2">MP(T)</strain>
    </source>
</reference>
<dbReference type="Proteomes" id="UP000003544">
    <property type="component" value="Unassembled WGS sequence"/>
</dbReference>
<name>F5SZ95_9GAMM</name>
<protein>
    <submittedName>
        <fullName evidence="1">Uncharacterized protein</fullName>
    </submittedName>
</protein>
<organism evidence="1 2">
    <name type="scientific">Methylophaga aminisulfidivorans MP</name>
    <dbReference type="NCBI Taxonomy" id="1026882"/>
    <lineage>
        <taxon>Bacteria</taxon>
        <taxon>Pseudomonadati</taxon>
        <taxon>Pseudomonadota</taxon>
        <taxon>Gammaproteobacteria</taxon>
        <taxon>Thiotrichales</taxon>
        <taxon>Piscirickettsiaceae</taxon>
        <taxon>Methylophaga</taxon>
    </lineage>
</organism>
<keyword evidence="2" id="KW-1185">Reference proteome</keyword>
<accession>F5SZ95</accession>
<sequence length="37" mass="4388">MPNGIQTNNPAIRYLRIYDLGSNMINGSHNRYRMRLH</sequence>
<evidence type="ECO:0000313" key="2">
    <source>
        <dbReference type="Proteomes" id="UP000003544"/>
    </source>
</evidence>
<proteinExistence type="predicted"/>
<evidence type="ECO:0000313" key="1">
    <source>
        <dbReference type="EMBL" id="EGL54619.1"/>
    </source>
</evidence>
<gene>
    <name evidence="1" type="ORF">MAMP_01420</name>
</gene>
<comment type="caution">
    <text evidence="1">The sequence shown here is derived from an EMBL/GenBank/DDBJ whole genome shotgun (WGS) entry which is preliminary data.</text>
</comment>
<dbReference type="AlphaFoldDB" id="F5SZ95"/>
<dbReference type="EMBL" id="AFIG01000001">
    <property type="protein sequence ID" value="EGL54619.1"/>
    <property type="molecule type" value="Genomic_DNA"/>
</dbReference>